<dbReference type="Pfam" id="PF20056">
    <property type="entry name" value="DUF6455"/>
    <property type="match status" value="1"/>
</dbReference>
<proteinExistence type="predicted"/>
<reference evidence="3" key="1">
    <citation type="submission" date="2015-07" db="EMBL/GenBank/DDBJ databases">
        <title>Draft Genome Sequence of Roseovarius tolerans EL-164, a producer of N-Acylated Alanine Methyl Esters (NAMEs).</title>
        <authorList>
            <person name="Voget S."/>
            <person name="Bruns H."/>
            <person name="Wagner-Doebler I."/>
            <person name="Schulz S."/>
            <person name="Daniel R."/>
        </authorList>
    </citation>
    <scope>NUCLEOTIDE SEQUENCE [LARGE SCALE GENOMIC DNA]</scope>
    <source>
        <strain evidence="3">EL-164</strain>
    </source>
</reference>
<keyword evidence="3" id="KW-1185">Reference proteome</keyword>
<evidence type="ECO:0000313" key="3">
    <source>
        <dbReference type="Proteomes" id="UP000037046"/>
    </source>
</evidence>
<feature type="domain" description="DUF6455" evidence="1">
    <location>
        <begin position="1"/>
        <end position="82"/>
    </location>
</feature>
<dbReference type="EMBL" id="LGVV01000006">
    <property type="protein sequence ID" value="KNX42691.1"/>
    <property type="molecule type" value="Genomic_DNA"/>
</dbReference>
<accession>A0A0L6CY88</accession>
<dbReference type="RefSeq" id="WP_050661702.1">
    <property type="nucleotide sequence ID" value="NZ_CP118494.1"/>
</dbReference>
<sequence length="87" mass="9517">MQGTSTLKRHADLVDRMANTQGVDLEERMMAGKILPDDLSDAVLACTGCANPEACEHWLARNETAEQTPDYCRNADLFGRLKLGGHA</sequence>
<evidence type="ECO:0000259" key="1">
    <source>
        <dbReference type="Pfam" id="PF20056"/>
    </source>
</evidence>
<organism evidence="2 3">
    <name type="scientific">Roseovarius tolerans</name>
    <dbReference type="NCBI Taxonomy" id="74031"/>
    <lineage>
        <taxon>Bacteria</taxon>
        <taxon>Pseudomonadati</taxon>
        <taxon>Pseudomonadota</taxon>
        <taxon>Alphaproteobacteria</taxon>
        <taxon>Rhodobacterales</taxon>
        <taxon>Roseobacteraceae</taxon>
        <taxon>Roseovarius</taxon>
    </lineage>
</organism>
<dbReference type="Proteomes" id="UP000037046">
    <property type="component" value="Unassembled WGS sequence"/>
</dbReference>
<dbReference type="OrthoDB" id="7961152at2"/>
<dbReference type="AlphaFoldDB" id="A0A0L6CY88"/>
<dbReference type="PATRIC" id="fig|74031.6.peg.780"/>
<gene>
    <name evidence="2" type="ORF">ROTO_07600</name>
</gene>
<evidence type="ECO:0000313" key="2">
    <source>
        <dbReference type="EMBL" id="KNX42691.1"/>
    </source>
</evidence>
<comment type="caution">
    <text evidence="2">The sequence shown here is derived from an EMBL/GenBank/DDBJ whole genome shotgun (WGS) entry which is preliminary data.</text>
</comment>
<dbReference type="STRING" id="74031.SAMN04488077_110132"/>
<name>A0A0L6CY88_9RHOB</name>
<protein>
    <recommendedName>
        <fullName evidence="1">DUF6455 domain-containing protein</fullName>
    </recommendedName>
</protein>
<dbReference type="InterPro" id="IPR045601">
    <property type="entry name" value="DUF6455"/>
</dbReference>